<dbReference type="RefSeq" id="WP_064984965.1">
    <property type="nucleotide sequence ID" value="NZ_LZLC01000219.1"/>
</dbReference>
<comment type="caution">
    <text evidence="4">The sequence shown here is derived from an EMBL/GenBank/DDBJ whole genome shotgun (WGS) entry which is preliminary data.</text>
</comment>
<feature type="domain" description="Fumarylacetoacetase-like C-terminal" evidence="3">
    <location>
        <begin position="66"/>
        <end position="286"/>
    </location>
</feature>
<dbReference type="GO" id="GO:0016787">
    <property type="term" value="F:hydrolase activity"/>
    <property type="evidence" value="ECO:0007669"/>
    <property type="project" value="UniProtKB-KW"/>
</dbReference>
<proteinExistence type="inferred from homology"/>
<name>A0A1A3GQ91_MYCMU</name>
<evidence type="ECO:0000256" key="2">
    <source>
        <dbReference type="ARBA" id="ARBA00022723"/>
    </source>
</evidence>
<dbReference type="InterPro" id="IPR011234">
    <property type="entry name" value="Fumarylacetoacetase-like_C"/>
</dbReference>
<evidence type="ECO:0000256" key="1">
    <source>
        <dbReference type="ARBA" id="ARBA00010211"/>
    </source>
</evidence>
<dbReference type="GO" id="GO:0046872">
    <property type="term" value="F:metal ion binding"/>
    <property type="evidence" value="ECO:0007669"/>
    <property type="project" value="UniProtKB-KW"/>
</dbReference>
<sequence length="286" mass="30716">MRLYTTTRGVARENPDGTLGLLDLPYQDVGALICAGHLHTAATSRVIETVTKNEVPLAPLITRPGKIIAVGLNYASHAEEAREKFASIGRHDVHMPTEPNVQIVAGSAVIGDRQPVILPPAAADHVDYEGELAVVIGHGGFAIPTDRAWEHVAGLTIVNDISARDIQQRAYAGDTAASIGVAKSFDTFKPLGPCLVTHDEFAGDIDLRLQARVNGEVRQDDRTGNLLHPIPNLIAYISQYQTLEPGDVIATGSPRGAGQFMDRYLRPGDLIEVSIERIGVLTNSVQ</sequence>
<dbReference type="Proteomes" id="UP000093898">
    <property type="component" value="Unassembled WGS sequence"/>
</dbReference>
<keyword evidence="4" id="KW-0378">Hydrolase</keyword>
<dbReference type="Pfam" id="PF01557">
    <property type="entry name" value="FAA_hydrolase"/>
    <property type="match status" value="1"/>
</dbReference>
<dbReference type="AlphaFoldDB" id="A0A1A3GQ91"/>
<dbReference type="InterPro" id="IPR051121">
    <property type="entry name" value="FAH"/>
</dbReference>
<dbReference type="PANTHER" id="PTHR42796:SF4">
    <property type="entry name" value="FUMARYLACETOACETATE HYDROLASE DOMAIN-CONTAINING PROTEIN 2A"/>
    <property type="match status" value="1"/>
</dbReference>
<dbReference type="PANTHER" id="PTHR42796">
    <property type="entry name" value="FUMARYLACETOACETATE HYDROLASE DOMAIN-CONTAINING PROTEIN 2A-RELATED"/>
    <property type="match status" value="1"/>
</dbReference>
<dbReference type="SUPFAM" id="SSF56529">
    <property type="entry name" value="FAH"/>
    <property type="match status" value="1"/>
</dbReference>
<organism evidence="4 5">
    <name type="scientific">Mycolicibacterium mucogenicum</name>
    <name type="common">Mycobacterium mucogenicum</name>
    <dbReference type="NCBI Taxonomy" id="56689"/>
    <lineage>
        <taxon>Bacteria</taxon>
        <taxon>Bacillati</taxon>
        <taxon>Actinomycetota</taxon>
        <taxon>Actinomycetes</taxon>
        <taxon>Mycobacteriales</taxon>
        <taxon>Mycobacteriaceae</taxon>
        <taxon>Mycolicibacterium</taxon>
    </lineage>
</organism>
<evidence type="ECO:0000313" key="4">
    <source>
        <dbReference type="EMBL" id="OBJ37509.1"/>
    </source>
</evidence>
<gene>
    <name evidence="4" type="ORF">A5630_04375</name>
</gene>
<reference evidence="4 5" key="1">
    <citation type="submission" date="2016-06" db="EMBL/GenBank/DDBJ databases">
        <authorList>
            <person name="Kjaerup R.B."/>
            <person name="Dalgaard T.S."/>
            <person name="Juul-Madsen H.R."/>
        </authorList>
    </citation>
    <scope>NUCLEOTIDE SEQUENCE [LARGE SCALE GENOMIC DNA]</scope>
    <source>
        <strain evidence="4 5">1127319.6</strain>
    </source>
</reference>
<dbReference type="GO" id="GO:0044281">
    <property type="term" value="P:small molecule metabolic process"/>
    <property type="evidence" value="ECO:0007669"/>
    <property type="project" value="UniProtKB-ARBA"/>
</dbReference>
<evidence type="ECO:0000313" key="5">
    <source>
        <dbReference type="Proteomes" id="UP000093898"/>
    </source>
</evidence>
<evidence type="ECO:0000259" key="3">
    <source>
        <dbReference type="Pfam" id="PF01557"/>
    </source>
</evidence>
<comment type="similarity">
    <text evidence="1">Belongs to the FAH family.</text>
</comment>
<dbReference type="OrthoDB" id="9805307at2"/>
<dbReference type="Gene3D" id="3.90.850.10">
    <property type="entry name" value="Fumarylacetoacetase-like, C-terminal domain"/>
    <property type="match status" value="1"/>
</dbReference>
<dbReference type="InterPro" id="IPR036663">
    <property type="entry name" value="Fumarylacetoacetase_C_sf"/>
</dbReference>
<keyword evidence="2" id="KW-0479">Metal-binding</keyword>
<accession>A0A1A3GQ91</accession>
<protein>
    <submittedName>
        <fullName evidence="4">Fumarylacetoacetate hydrolase</fullName>
    </submittedName>
</protein>
<dbReference type="EMBL" id="LZLC01000219">
    <property type="protein sequence ID" value="OBJ37509.1"/>
    <property type="molecule type" value="Genomic_DNA"/>
</dbReference>